<dbReference type="InterPro" id="IPR013324">
    <property type="entry name" value="RNA_pol_sigma_r3/r4-like"/>
</dbReference>
<dbReference type="InterPro" id="IPR013249">
    <property type="entry name" value="RNA_pol_sigma70_r4_t2"/>
</dbReference>
<feature type="domain" description="RNA polymerase sigma-70 region 2" evidence="5">
    <location>
        <begin position="24"/>
        <end position="90"/>
    </location>
</feature>
<dbReference type="InterPro" id="IPR014284">
    <property type="entry name" value="RNA_pol_sigma-70_dom"/>
</dbReference>
<dbReference type="AlphaFoldDB" id="A0A1V9FIU1"/>
<dbReference type="GO" id="GO:0006352">
    <property type="term" value="P:DNA-templated transcription initiation"/>
    <property type="evidence" value="ECO:0007669"/>
    <property type="project" value="InterPro"/>
</dbReference>
<name>A0A1V9FIU1_9BACT</name>
<reference evidence="7 8" key="1">
    <citation type="submission" date="2016-03" db="EMBL/GenBank/DDBJ databases">
        <title>Niastella vici sp. nov., isolated from farmland soil.</title>
        <authorList>
            <person name="Chen L."/>
            <person name="Wang D."/>
            <person name="Yang S."/>
            <person name="Wang G."/>
        </authorList>
    </citation>
    <scope>NUCLEOTIDE SEQUENCE [LARGE SCALE GENOMIC DNA]</scope>
    <source>
        <strain evidence="7 8">DJ57</strain>
    </source>
</reference>
<dbReference type="NCBIfam" id="TIGR02985">
    <property type="entry name" value="Sig70_bacteroi1"/>
    <property type="match status" value="1"/>
</dbReference>
<evidence type="ECO:0000313" key="7">
    <source>
        <dbReference type="EMBL" id="OQP58197.1"/>
    </source>
</evidence>
<dbReference type="RefSeq" id="WP_081155344.1">
    <property type="nucleotide sequence ID" value="NZ_LVYD01000102.1"/>
</dbReference>
<evidence type="ECO:0000313" key="8">
    <source>
        <dbReference type="Proteomes" id="UP000192796"/>
    </source>
</evidence>
<dbReference type="Pfam" id="PF04542">
    <property type="entry name" value="Sigma70_r2"/>
    <property type="match status" value="1"/>
</dbReference>
<gene>
    <name evidence="7" type="ORF">A3860_07685</name>
</gene>
<dbReference type="InterPro" id="IPR007627">
    <property type="entry name" value="RNA_pol_sigma70_r2"/>
</dbReference>
<proteinExistence type="inferred from homology"/>
<comment type="caution">
    <text evidence="7">The sequence shown here is derived from an EMBL/GenBank/DDBJ whole genome shotgun (WGS) entry which is preliminary data.</text>
</comment>
<dbReference type="InterPro" id="IPR013325">
    <property type="entry name" value="RNA_pol_sigma_r2"/>
</dbReference>
<evidence type="ECO:0008006" key="9">
    <source>
        <dbReference type="Google" id="ProtNLM"/>
    </source>
</evidence>
<dbReference type="InterPro" id="IPR039425">
    <property type="entry name" value="RNA_pol_sigma-70-like"/>
</dbReference>
<keyword evidence="3" id="KW-0731">Sigma factor</keyword>
<evidence type="ECO:0000259" key="6">
    <source>
        <dbReference type="Pfam" id="PF08281"/>
    </source>
</evidence>
<dbReference type="Gene3D" id="1.10.1740.10">
    <property type="match status" value="1"/>
</dbReference>
<sequence length="195" mass="22687">MKNPGHHIIAGFQQGSKDAFAAVYNMHYSRLYGFIKKLVEDREEAQDITAETFVKLWKLRANFNTAENIKAFLYITARNACMDYLRYRQRQTANKQEFGYVLLQQEVAVPTTPNDEIKTEVLKQVHSEIENLPSQCRRIFKMAWLEGKKNAEIARQLALTEQTIRNQKARAVKILRVALANYNMELFVLLLLCML</sequence>
<keyword evidence="8" id="KW-1185">Reference proteome</keyword>
<evidence type="ECO:0000256" key="4">
    <source>
        <dbReference type="ARBA" id="ARBA00023163"/>
    </source>
</evidence>
<comment type="similarity">
    <text evidence="1">Belongs to the sigma-70 factor family. ECF subfamily.</text>
</comment>
<dbReference type="STRING" id="1703345.A3860_07685"/>
<dbReference type="PANTHER" id="PTHR43133:SF46">
    <property type="entry name" value="RNA POLYMERASE SIGMA-70 FACTOR ECF SUBFAMILY"/>
    <property type="match status" value="1"/>
</dbReference>
<dbReference type="OrthoDB" id="656273at2"/>
<dbReference type="GO" id="GO:0016987">
    <property type="term" value="F:sigma factor activity"/>
    <property type="evidence" value="ECO:0007669"/>
    <property type="project" value="UniProtKB-KW"/>
</dbReference>
<dbReference type="NCBIfam" id="TIGR02937">
    <property type="entry name" value="sigma70-ECF"/>
    <property type="match status" value="1"/>
</dbReference>
<evidence type="ECO:0000256" key="1">
    <source>
        <dbReference type="ARBA" id="ARBA00010641"/>
    </source>
</evidence>
<evidence type="ECO:0000259" key="5">
    <source>
        <dbReference type="Pfam" id="PF04542"/>
    </source>
</evidence>
<dbReference type="PANTHER" id="PTHR43133">
    <property type="entry name" value="RNA POLYMERASE ECF-TYPE SIGMA FACTO"/>
    <property type="match status" value="1"/>
</dbReference>
<feature type="domain" description="RNA polymerase sigma factor 70 region 4 type 2" evidence="6">
    <location>
        <begin position="124"/>
        <end position="174"/>
    </location>
</feature>
<dbReference type="InterPro" id="IPR014327">
    <property type="entry name" value="RNA_pol_sigma70_bacteroid"/>
</dbReference>
<dbReference type="SUPFAM" id="SSF88946">
    <property type="entry name" value="Sigma2 domain of RNA polymerase sigma factors"/>
    <property type="match status" value="1"/>
</dbReference>
<organism evidence="7 8">
    <name type="scientific">Niastella vici</name>
    <dbReference type="NCBI Taxonomy" id="1703345"/>
    <lineage>
        <taxon>Bacteria</taxon>
        <taxon>Pseudomonadati</taxon>
        <taxon>Bacteroidota</taxon>
        <taxon>Chitinophagia</taxon>
        <taxon>Chitinophagales</taxon>
        <taxon>Chitinophagaceae</taxon>
        <taxon>Niastella</taxon>
    </lineage>
</organism>
<accession>A0A1V9FIU1</accession>
<dbReference type="Gene3D" id="1.10.10.10">
    <property type="entry name" value="Winged helix-like DNA-binding domain superfamily/Winged helix DNA-binding domain"/>
    <property type="match status" value="1"/>
</dbReference>
<dbReference type="GO" id="GO:0003677">
    <property type="term" value="F:DNA binding"/>
    <property type="evidence" value="ECO:0007669"/>
    <property type="project" value="InterPro"/>
</dbReference>
<dbReference type="Proteomes" id="UP000192796">
    <property type="component" value="Unassembled WGS sequence"/>
</dbReference>
<keyword evidence="4" id="KW-0804">Transcription</keyword>
<evidence type="ECO:0000256" key="3">
    <source>
        <dbReference type="ARBA" id="ARBA00023082"/>
    </source>
</evidence>
<keyword evidence="2" id="KW-0805">Transcription regulation</keyword>
<dbReference type="InterPro" id="IPR036388">
    <property type="entry name" value="WH-like_DNA-bd_sf"/>
</dbReference>
<dbReference type="Pfam" id="PF08281">
    <property type="entry name" value="Sigma70_r4_2"/>
    <property type="match status" value="1"/>
</dbReference>
<protein>
    <recommendedName>
        <fullName evidence="9">HTH luxR-type domain-containing protein</fullName>
    </recommendedName>
</protein>
<dbReference type="SUPFAM" id="SSF88659">
    <property type="entry name" value="Sigma3 and sigma4 domains of RNA polymerase sigma factors"/>
    <property type="match status" value="1"/>
</dbReference>
<dbReference type="EMBL" id="LVYD01000102">
    <property type="protein sequence ID" value="OQP58197.1"/>
    <property type="molecule type" value="Genomic_DNA"/>
</dbReference>
<evidence type="ECO:0000256" key="2">
    <source>
        <dbReference type="ARBA" id="ARBA00023015"/>
    </source>
</evidence>